<dbReference type="Proteomes" id="UP000308600">
    <property type="component" value="Unassembled WGS sequence"/>
</dbReference>
<sequence length="79" mass="8897">ALANTFHKHAYNIEHVLSPYFPDCVDSFQSIQESTGALVSGSVALQFFSRVVYEDCDLDIYIQNGHEGPLQDWLQEAGY</sequence>
<evidence type="ECO:0000313" key="1">
    <source>
        <dbReference type="EMBL" id="TFK58081.1"/>
    </source>
</evidence>
<gene>
    <name evidence="1" type="ORF">BDN72DRAFT_725448</name>
</gene>
<protein>
    <submittedName>
        <fullName evidence="1">Uncharacterized protein</fullName>
    </submittedName>
</protein>
<feature type="non-terminal residue" evidence="1">
    <location>
        <position position="1"/>
    </location>
</feature>
<evidence type="ECO:0000313" key="2">
    <source>
        <dbReference type="Proteomes" id="UP000308600"/>
    </source>
</evidence>
<proteinExistence type="predicted"/>
<accession>A0ACD2ZXJ4</accession>
<feature type="non-terminal residue" evidence="1">
    <location>
        <position position="79"/>
    </location>
</feature>
<name>A0ACD2ZXJ4_9AGAR</name>
<dbReference type="EMBL" id="ML209664">
    <property type="protein sequence ID" value="TFK58081.1"/>
    <property type="molecule type" value="Genomic_DNA"/>
</dbReference>
<keyword evidence="2" id="KW-1185">Reference proteome</keyword>
<organism evidence="1 2">
    <name type="scientific">Pluteus cervinus</name>
    <dbReference type="NCBI Taxonomy" id="181527"/>
    <lineage>
        <taxon>Eukaryota</taxon>
        <taxon>Fungi</taxon>
        <taxon>Dikarya</taxon>
        <taxon>Basidiomycota</taxon>
        <taxon>Agaricomycotina</taxon>
        <taxon>Agaricomycetes</taxon>
        <taxon>Agaricomycetidae</taxon>
        <taxon>Agaricales</taxon>
        <taxon>Pluteineae</taxon>
        <taxon>Pluteaceae</taxon>
        <taxon>Pluteus</taxon>
    </lineage>
</organism>
<reference evidence="1 2" key="1">
    <citation type="journal article" date="2019" name="Nat. Ecol. Evol.">
        <title>Megaphylogeny resolves global patterns of mushroom evolution.</title>
        <authorList>
            <person name="Varga T."/>
            <person name="Krizsan K."/>
            <person name="Foldi C."/>
            <person name="Dima B."/>
            <person name="Sanchez-Garcia M."/>
            <person name="Sanchez-Ramirez S."/>
            <person name="Szollosi G.J."/>
            <person name="Szarkandi J.G."/>
            <person name="Papp V."/>
            <person name="Albert L."/>
            <person name="Andreopoulos W."/>
            <person name="Angelini C."/>
            <person name="Antonin V."/>
            <person name="Barry K.W."/>
            <person name="Bougher N.L."/>
            <person name="Buchanan P."/>
            <person name="Buyck B."/>
            <person name="Bense V."/>
            <person name="Catcheside P."/>
            <person name="Chovatia M."/>
            <person name="Cooper J."/>
            <person name="Damon W."/>
            <person name="Desjardin D."/>
            <person name="Finy P."/>
            <person name="Geml J."/>
            <person name="Haridas S."/>
            <person name="Hughes K."/>
            <person name="Justo A."/>
            <person name="Karasinski D."/>
            <person name="Kautmanova I."/>
            <person name="Kiss B."/>
            <person name="Kocsube S."/>
            <person name="Kotiranta H."/>
            <person name="LaButti K.M."/>
            <person name="Lechner B.E."/>
            <person name="Liimatainen K."/>
            <person name="Lipzen A."/>
            <person name="Lukacs Z."/>
            <person name="Mihaltcheva S."/>
            <person name="Morgado L.N."/>
            <person name="Niskanen T."/>
            <person name="Noordeloos M.E."/>
            <person name="Ohm R.A."/>
            <person name="Ortiz-Santana B."/>
            <person name="Ovrebo C."/>
            <person name="Racz N."/>
            <person name="Riley R."/>
            <person name="Savchenko A."/>
            <person name="Shiryaev A."/>
            <person name="Soop K."/>
            <person name="Spirin V."/>
            <person name="Szebenyi C."/>
            <person name="Tomsovsky M."/>
            <person name="Tulloss R.E."/>
            <person name="Uehling J."/>
            <person name="Grigoriev I.V."/>
            <person name="Vagvolgyi C."/>
            <person name="Papp T."/>
            <person name="Martin F.M."/>
            <person name="Miettinen O."/>
            <person name="Hibbett D.S."/>
            <person name="Nagy L.G."/>
        </authorList>
    </citation>
    <scope>NUCLEOTIDE SEQUENCE [LARGE SCALE GENOMIC DNA]</scope>
    <source>
        <strain evidence="1 2">NL-1719</strain>
    </source>
</reference>